<dbReference type="Proteomes" id="UP001337655">
    <property type="component" value="Unassembled WGS sequence"/>
</dbReference>
<name>A0AAV9NV70_9PEZI</name>
<feature type="domain" description="4'-phosphopantetheinyl transferase" evidence="2">
    <location>
        <begin position="12"/>
        <end position="110"/>
    </location>
</feature>
<dbReference type="GO" id="GO:0008897">
    <property type="term" value="F:holo-[acyl-carrier-protein] synthase activity"/>
    <property type="evidence" value="ECO:0007669"/>
    <property type="project" value="InterPro"/>
</dbReference>
<protein>
    <recommendedName>
        <fullName evidence="2">4'-phosphopantetheinyl transferase domain-containing protein</fullName>
    </recommendedName>
</protein>
<dbReference type="SUPFAM" id="SSF56214">
    <property type="entry name" value="4'-phosphopantetheinyl transferase"/>
    <property type="match status" value="1"/>
</dbReference>
<gene>
    <name evidence="3" type="ORF">LTR77_010810</name>
</gene>
<dbReference type="GO" id="GO:0006633">
    <property type="term" value="P:fatty acid biosynthetic process"/>
    <property type="evidence" value="ECO:0007669"/>
    <property type="project" value="InterPro"/>
</dbReference>
<comment type="caution">
    <text evidence="3">The sequence shown here is derived from an EMBL/GenBank/DDBJ whole genome shotgun (WGS) entry which is preliminary data.</text>
</comment>
<keyword evidence="1" id="KW-0808">Transferase</keyword>
<dbReference type="HAMAP" id="MF_00101">
    <property type="entry name" value="AcpS"/>
    <property type="match status" value="1"/>
</dbReference>
<dbReference type="GO" id="GO:0000287">
    <property type="term" value="F:magnesium ion binding"/>
    <property type="evidence" value="ECO:0007669"/>
    <property type="project" value="InterPro"/>
</dbReference>
<sequence length="247" mass="27211">MPIRPFPFELNIGTDVAHVSRIKNLLVKDAAQPKNLVGFLKRVLTRRERVQFWSRYGSFDLQDPKAARAVHQFLAGRFAAKEAAIKAISQRRLSFHDVVIRTPLFGEPMSAVILDKTSADDRPIKHEVELLQKAKPINPATQEKRHGLSPLAFENAWPSKQSTTESTQQAAVPEAPCRDEEAADVEEATEDEVELLGTVAKLSISHDGDYATAVCLAAEEPQEGDVGGEAAARGYMISTDEAPKWQG</sequence>
<dbReference type="InterPro" id="IPR008278">
    <property type="entry name" value="4-PPantetheinyl_Trfase_dom"/>
</dbReference>
<dbReference type="InterPro" id="IPR037143">
    <property type="entry name" value="4-PPantetheinyl_Trfase_dom_sf"/>
</dbReference>
<dbReference type="Gene3D" id="3.90.470.20">
    <property type="entry name" value="4'-phosphopantetheinyl transferase domain"/>
    <property type="match status" value="1"/>
</dbReference>
<dbReference type="EMBL" id="JAVRRT010000027">
    <property type="protein sequence ID" value="KAK5163224.1"/>
    <property type="molecule type" value="Genomic_DNA"/>
</dbReference>
<evidence type="ECO:0000313" key="4">
    <source>
        <dbReference type="Proteomes" id="UP001337655"/>
    </source>
</evidence>
<dbReference type="RefSeq" id="XP_064653749.1">
    <property type="nucleotide sequence ID" value="XM_064808027.1"/>
</dbReference>
<dbReference type="Pfam" id="PF01648">
    <property type="entry name" value="ACPS"/>
    <property type="match status" value="1"/>
</dbReference>
<evidence type="ECO:0000313" key="3">
    <source>
        <dbReference type="EMBL" id="KAK5163224.1"/>
    </source>
</evidence>
<evidence type="ECO:0000259" key="2">
    <source>
        <dbReference type="Pfam" id="PF01648"/>
    </source>
</evidence>
<dbReference type="GeneID" id="89932135"/>
<evidence type="ECO:0000256" key="1">
    <source>
        <dbReference type="ARBA" id="ARBA00022679"/>
    </source>
</evidence>
<keyword evidence="4" id="KW-1185">Reference proteome</keyword>
<organism evidence="3 4">
    <name type="scientific">Saxophila tyrrhenica</name>
    <dbReference type="NCBI Taxonomy" id="1690608"/>
    <lineage>
        <taxon>Eukaryota</taxon>
        <taxon>Fungi</taxon>
        <taxon>Dikarya</taxon>
        <taxon>Ascomycota</taxon>
        <taxon>Pezizomycotina</taxon>
        <taxon>Dothideomycetes</taxon>
        <taxon>Dothideomycetidae</taxon>
        <taxon>Mycosphaerellales</taxon>
        <taxon>Extremaceae</taxon>
        <taxon>Saxophila</taxon>
    </lineage>
</organism>
<dbReference type="InterPro" id="IPR002582">
    <property type="entry name" value="ACPS"/>
</dbReference>
<reference evidence="3 4" key="1">
    <citation type="submission" date="2023-08" db="EMBL/GenBank/DDBJ databases">
        <title>Black Yeasts Isolated from many extreme environments.</title>
        <authorList>
            <person name="Coleine C."/>
            <person name="Stajich J.E."/>
            <person name="Selbmann L."/>
        </authorList>
    </citation>
    <scope>NUCLEOTIDE SEQUENCE [LARGE SCALE GENOMIC DNA]</scope>
    <source>
        <strain evidence="3 4">CCFEE 5935</strain>
    </source>
</reference>
<dbReference type="AlphaFoldDB" id="A0AAV9NV70"/>
<proteinExistence type="inferred from homology"/>
<accession>A0AAV9NV70</accession>